<feature type="chain" id="PRO_5008443891" description="Cutinase" evidence="12">
    <location>
        <begin position="18"/>
        <end position="226"/>
    </location>
</feature>
<dbReference type="PRINTS" id="PR00129">
    <property type="entry name" value="CUTINASE"/>
</dbReference>
<evidence type="ECO:0000256" key="8">
    <source>
        <dbReference type="ARBA" id="ARBA00023157"/>
    </source>
</evidence>
<evidence type="ECO:0000256" key="9">
    <source>
        <dbReference type="ARBA" id="ARBA00034045"/>
    </source>
</evidence>
<evidence type="ECO:0000256" key="11">
    <source>
        <dbReference type="PIRSR" id="PIRSR611150-2"/>
    </source>
</evidence>
<sequence>MLFPLTIIFISLPFLNAAGTDANTGDLGTSTTQNGLTNDTGCKAMTVIFARGTTEQGNVGTLSGPPFFASLAQSVGTENLAVQGVDYPADIPGFLAGGDANGSKTMAQLVTQAMTTCPNTKVVMSGYSQGGQLVHNAAKMMDASTTAKINSVLIFGDPDNGTAVGTVPASKTLVICHDGDNICQHGDQILQPHLTYSMNAGQAAQFVASAAGMAGKGNGTATKFVA</sequence>
<comment type="catalytic activity">
    <reaction evidence="9 12">
        <text>cutin + H2O = cutin monomers.</text>
        <dbReference type="EC" id="3.1.1.74"/>
    </reaction>
</comment>
<dbReference type="Pfam" id="PF01083">
    <property type="entry name" value="Cutinase"/>
    <property type="match status" value="1"/>
</dbReference>
<evidence type="ECO:0000256" key="3">
    <source>
        <dbReference type="ARBA" id="ARBA00013095"/>
    </source>
</evidence>
<evidence type="ECO:0000256" key="4">
    <source>
        <dbReference type="ARBA" id="ARBA00022487"/>
    </source>
</evidence>
<feature type="active site" description="Proton donor/acceptor" evidence="10">
    <location>
        <position position="193"/>
    </location>
</feature>
<dbReference type="PANTHER" id="PTHR48250">
    <property type="entry name" value="CUTINASE 2-RELATED"/>
    <property type="match status" value="1"/>
</dbReference>
<evidence type="ECO:0000256" key="2">
    <source>
        <dbReference type="ARBA" id="ARBA00007534"/>
    </source>
</evidence>
<dbReference type="InParanoid" id="A0A194XGA8"/>
<evidence type="ECO:0000256" key="12">
    <source>
        <dbReference type="RuleBase" id="RU361263"/>
    </source>
</evidence>
<name>A0A194XGA8_MOLSC</name>
<accession>A0A194XGA8</accession>
<evidence type="ECO:0000256" key="10">
    <source>
        <dbReference type="PIRSR" id="PIRSR611150-1"/>
    </source>
</evidence>
<evidence type="ECO:0000256" key="6">
    <source>
        <dbReference type="ARBA" id="ARBA00022729"/>
    </source>
</evidence>
<feature type="disulfide bond" evidence="11">
    <location>
        <begin position="176"/>
        <end position="183"/>
    </location>
</feature>
<evidence type="ECO:0000313" key="14">
    <source>
        <dbReference type="Proteomes" id="UP000070700"/>
    </source>
</evidence>
<keyword evidence="6 12" id="KW-0732">Signal</keyword>
<feature type="disulfide bond" evidence="11">
    <location>
        <begin position="42"/>
        <end position="117"/>
    </location>
</feature>
<evidence type="ECO:0000313" key="13">
    <source>
        <dbReference type="EMBL" id="KUJ19203.1"/>
    </source>
</evidence>
<evidence type="ECO:0000256" key="1">
    <source>
        <dbReference type="ARBA" id="ARBA00004613"/>
    </source>
</evidence>
<dbReference type="PANTHER" id="PTHR48250:SF1">
    <property type="entry name" value="CUTINASE"/>
    <property type="match status" value="1"/>
</dbReference>
<evidence type="ECO:0000256" key="5">
    <source>
        <dbReference type="ARBA" id="ARBA00022525"/>
    </source>
</evidence>
<keyword evidence="5 12" id="KW-0964">Secreted</keyword>
<dbReference type="KEGG" id="psco:LY89DRAFT_480047"/>
<comment type="similarity">
    <text evidence="2 12">Belongs to the cutinase family.</text>
</comment>
<keyword evidence="4 12" id="KW-0719">Serine esterase</keyword>
<dbReference type="GO" id="GO:0016052">
    <property type="term" value="P:carbohydrate catabolic process"/>
    <property type="evidence" value="ECO:0007669"/>
    <property type="project" value="TreeGrafter"/>
</dbReference>
<dbReference type="GO" id="GO:0005576">
    <property type="term" value="C:extracellular region"/>
    <property type="evidence" value="ECO:0007669"/>
    <property type="project" value="UniProtKB-SubCell"/>
</dbReference>
<dbReference type="RefSeq" id="XP_018073558.1">
    <property type="nucleotide sequence ID" value="XM_018207837.1"/>
</dbReference>
<dbReference type="EC" id="3.1.1.74" evidence="3 12"/>
<feature type="active site" evidence="10">
    <location>
        <position position="180"/>
    </location>
</feature>
<dbReference type="GeneID" id="28817563"/>
<keyword evidence="8 11" id="KW-1015">Disulfide bond</keyword>
<feature type="signal peptide" evidence="12">
    <location>
        <begin position="1"/>
        <end position="17"/>
    </location>
</feature>
<dbReference type="InterPro" id="IPR043580">
    <property type="entry name" value="CUTINASE_1"/>
</dbReference>
<keyword evidence="14" id="KW-1185">Reference proteome</keyword>
<organism evidence="13 14">
    <name type="scientific">Mollisia scopiformis</name>
    <name type="common">Conifer needle endophyte fungus</name>
    <name type="synonym">Phialocephala scopiformis</name>
    <dbReference type="NCBI Taxonomy" id="149040"/>
    <lineage>
        <taxon>Eukaryota</taxon>
        <taxon>Fungi</taxon>
        <taxon>Dikarya</taxon>
        <taxon>Ascomycota</taxon>
        <taxon>Pezizomycotina</taxon>
        <taxon>Leotiomycetes</taxon>
        <taxon>Helotiales</taxon>
        <taxon>Mollisiaceae</taxon>
        <taxon>Mollisia</taxon>
    </lineage>
</organism>
<comment type="function">
    <text evidence="12">Catalyzes the hydrolysis of complex carboxylic polyesters found in the cell wall of plants. Degrades cutin, a macromolecule that forms the structure of the plant cuticle.</text>
</comment>
<dbReference type="Proteomes" id="UP000070700">
    <property type="component" value="Unassembled WGS sequence"/>
</dbReference>
<comment type="subcellular location">
    <subcellularLocation>
        <location evidence="1 12">Secreted</location>
    </subcellularLocation>
</comment>
<protein>
    <recommendedName>
        <fullName evidence="3 12">Cutinase</fullName>
        <ecNumber evidence="3 12">3.1.1.74</ecNumber>
    </recommendedName>
</protein>
<reference evidence="13 14" key="1">
    <citation type="submission" date="2015-10" db="EMBL/GenBank/DDBJ databases">
        <title>Full genome of DAOMC 229536 Phialocephala scopiformis, a fungal endophyte of spruce producing the potent anti-insectan compound rugulosin.</title>
        <authorList>
            <consortium name="DOE Joint Genome Institute"/>
            <person name="Walker A.K."/>
            <person name="Frasz S.L."/>
            <person name="Seifert K.A."/>
            <person name="Miller J.D."/>
            <person name="Mondo S.J."/>
            <person name="Labutti K."/>
            <person name="Lipzen A."/>
            <person name="Dockter R."/>
            <person name="Kennedy M."/>
            <person name="Grigoriev I.V."/>
            <person name="Spatafora J.W."/>
        </authorList>
    </citation>
    <scope>NUCLEOTIDE SEQUENCE [LARGE SCALE GENOMIC DNA]</scope>
    <source>
        <strain evidence="13 14">CBS 120377</strain>
    </source>
</reference>
<dbReference type="GO" id="GO:0050525">
    <property type="term" value="F:cutinase activity"/>
    <property type="evidence" value="ECO:0007669"/>
    <property type="project" value="UniProtKB-UniRule"/>
</dbReference>
<dbReference type="EMBL" id="KQ947411">
    <property type="protein sequence ID" value="KUJ19203.1"/>
    <property type="molecule type" value="Genomic_DNA"/>
</dbReference>
<dbReference type="OrthoDB" id="2975078at2759"/>
<keyword evidence="7 12" id="KW-0378">Hydrolase</keyword>
<dbReference type="Gene3D" id="3.40.50.1820">
    <property type="entry name" value="alpha/beta hydrolase"/>
    <property type="match status" value="1"/>
</dbReference>
<proteinExistence type="inferred from homology"/>
<dbReference type="PROSITE" id="PS00155">
    <property type="entry name" value="CUTINASE_1"/>
    <property type="match status" value="1"/>
</dbReference>
<dbReference type="InterPro" id="IPR011150">
    <property type="entry name" value="Cutinase_monf"/>
</dbReference>
<dbReference type="SUPFAM" id="SSF53474">
    <property type="entry name" value="alpha/beta-Hydrolases"/>
    <property type="match status" value="1"/>
</dbReference>
<gene>
    <name evidence="13" type="ORF">LY89DRAFT_480047</name>
</gene>
<feature type="active site" description="Nucleophile" evidence="10">
    <location>
        <position position="128"/>
    </location>
</feature>
<evidence type="ECO:0000256" key="7">
    <source>
        <dbReference type="ARBA" id="ARBA00022801"/>
    </source>
</evidence>
<dbReference type="SMART" id="SM01110">
    <property type="entry name" value="Cutinase"/>
    <property type="match status" value="1"/>
</dbReference>
<dbReference type="InterPro" id="IPR029058">
    <property type="entry name" value="AB_hydrolase_fold"/>
</dbReference>
<dbReference type="InterPro" id="IPR000675">
    <property type="entry name" value="Cutinase/axe"/>
</dbReference>
<dbReference type="AlphaFoldDB" id="A0A194XGA8"/>